<proteinExistence type="predicted"/>
<dbReference type="Proteomes" id="UP000003082">
    <property type="component" value="Unassembled WGS sequence"/>
</dbReference>
<dbReference type="RefSeq" id="WP_002945566.1">
    <property type="nucleotide sequence ID" value="NZ_ACFU01000031.1"/>
</dbReference>
<accession>B9D4X4</accession>
<name>B9D4X4_CAMRE</name>
<comment type="caution">
    <text evidence="1">The sequence shown here is derived from an EMBL/GenBank/DDBJ whole genome shotgun (WGS) entry which is preliminary data.</text>
</comment>
<reference evidence="1 2" key="1">
    <citation type="submission" date="2008-08" db="EMBL/GenBank/DDBJ databases">
        <authorList>
            <person name="Madupu R."/>
            <person name="Durkin A.S."/>
            <person name="Torralba M."/>
            <person name="Methe B."/>
            <person name="Sutton G.G."/>
            <person name="Strausberg R.L."/>
            <person name="Nelson K.E."/>
        </authorList>
    </citation>
    <scope>NUCLEOTIDE SEQUENCE [LARGE SCALE GENOMIC DNA]</scope>
    <source>
        <strain evidence="1 2">RM3267</strain>
    </source>
</reference>
<dbReference type="EMBL" id="ACFU01000031">
    <property type="protein sequence ID" value="EEF12957.1"/>
    <property type="molecule type" value="Genomic_DNA"/>
</dbReference>
<gene>
    <name evidence="1" type="ORF">CAMRE0001_0838</name>
</gene>
<evidence type="ECO:0000313" key="2">
    <source>
        <dbReference type="Proteomes" id="UP000003082"/>
    </source>
</evidence>
<keyword evidence="2" id="KW-1185">Reference proteome</keyword>
<dbReference type="AlphaFoldDB" id="B9D4X4"/>
<evidence type="ECO:0000313" key="1">
    <source>
        <dbReference type="EMBL" id="EEF12957.1"/>
    </source>
</evidence>
<organism evidence="1 2">
    <name type="scientific">Campylobacter rectus RM3267</name>
    <dbReference type="NCBI Taxonomy" id="553218"/>
    <lineage>
        <taxon>Bacteria</taxon>
        <taxon>Pseudomonadati</taxon>
        <taxon>Campylobacterota</taxon>
        <taxon>Epsilonproteobacteria</taxon>
        <taxon>Campylobacterales</taxon>
        <taxon>Campylobacteraceae</taxon>
        <taxon>Campylobacter</taxon>
    </lineage>
</organism>
<protein>
    <submittedName>
        <fullName evidence="1">Uncharacterized protein</fullName>
    </submittedName>
</protein>
<dbReference type="STRING" id="553218.CAMRE0001_0838"/>
<sequence>MPTLNPSAPRYFTGKLNRRGFPRSINQKGKFDDPFRCRFAEFKSRQKQIIYLNLKCESSLNLGEFYRTYQI</sequence>